<name>A0ABQ6MU24_9STRA</name>
<dbReference type="InterPro" id="IPR003864">
    <property type="entry name" value="CSC1/OSCA1-like_7TM"/>
</dbReference>
<dbReference type="SMART" id="SM00233">
    <property type="entry name" value="PH"/>
    <property type="match status" value="2"/>
</dbReference>
<dbReference type="InterPro" id="IPR000904">
    <property type="entry name" value="Sec7_dom"/>
</dbReference>
<comment type="caution">
    <text evidence="5">The sequence shown here is derived from an EMBL/GenBank/DDBJ whole genome shotgun (WGS) entry which is preliminary data.</text>
</comment>
<feature type="compositionally biased region" description="Gly residues" evidence="1">
    <location>
        <begin position="970"/>
        <end position="980"/>
    </location>
</feature>
<feature type="transmembrane region" description="Helical" evidence="2">
    <location>
        <begin position="500"/>
        <end position="521"/>
    </location>
</feature>
<dbReference type="Pfam" id="PF02714">
    <property type="entry name" value="RSN1_7TM"/>
    <property type="match status" value="1"/>
</dbReference>
<feature type="region of interest" description="Disordered" evidence="1">
    <location>
        <begin position="335"/>
        <end position="361"/>
    </location>
</feature>
<dbReference type="Gene3D" id="1.10.220.20">
    <property type="match status" value="1"/>
</dbReference>
<dbReference type="SMART" id="SM00222">
    <property type="entry name" value="Sec7"/>
    <property type="match status" value="1"/>
</dbReference>
<dbReference type="Pfam" id="PF01369">
    <property type="entry name" value="Sec7"/>
    <property type="match status" value="1"/>
</dbReference>
<dbReference type="EMBL" id="BRYB01003198">
    <property type="protein sequence ID" value="GMI32531.1"/>
    <property type="molecule type" value="Genomic_DNA"/>
</dbReference>
<dbReference type="SUPFAM" id="SSF50729">
    <property type="entry name" value="PH domain-like"/>
    <property type="match status" value="2"/>
</dbReference>
<keyword evidence="2" id="KW-1133">Transmembrane helix</keyword>
<gene>
    <name evidence="5" type="ORF">TeGR_g5520</name>
</gene>
<organism evidence="5 6">
    <name type="scientific">Tetraparma gracilis</name>
    <dbReference type="NCBI Taxonomy" id="2962635"/>
    <lineage>
        <taxon>Eukaryota</taxon>
        <taxon>Sar</taxon>
        <taxon>Stramenopiles</taxon>
        <taxon>Ochrophyta</taxon>
        <taxon>Bolidophyceae</taxon>
        <taxon>Parmales</taxon>
        <taxon>Triparmaceae</taxon>
        <taxon>Tetraparma</taxon>
    </lineage>
</organism>
<keyword evidence="2" id="KW-0812">Transmembrane</keyword>
<reference evidence="5 6" key="1">
    <citation type="journal article" date="2023" name="Commun. Biol.">
        <title>Genome analysis of Parmales, the sister group of diatoms, reveals the evolutionary specialization of diatoms from phago-mixotrophs to photoautotrophs.</title>
        <authorList>
            <person name="Ban H."/>
            <person name="Sato S."/>
            <person name="Yoshikawa S."/>
            <person name="Yamada K."/>
            <person name="Nakamura Y."/>
            <person name="Ichinomiya M."/>
            <person name="Sato N."/>
            <person name="Blanc-Mathieu R."/>
            <person name="Endo H."/>
            <person name="Kuwata A."/>
            <person name="Ogata H."/>
        </authorList>
    </citation>
    <scope>NUCLEOTIDE SEQUENCE [LARGE SCALE GENOMIC DNA]</scope>
</reference>
<feature type="compositionally biased region" description="Pro residues" evidence="1">
    <location>
        <begin position="905"/>
        <end position="916"/>
    </location>
</feature>
<dbReference type="InterPro" id="IPR035999">
    <property type="entry name" value="Sec7_dom_sf"/>
</dbReference>
<sequence length="1605" mass="178888">MYSRELAQSSAMCCPLGCNEDLVRKMGTAELIDLESELLEEVLLTSHSLRKTQNSTITKINKEKEEEAHRGTPGTKHKRTPMSTAQHRPSEIVREDIRHFNDNFAFEEHTSPLSAASPARAEGAVIYHEDATHPIKINLPLSASDAEEDGAARNRRPSILILPSPRRANRRTSLTSLGPAGSLRSPIHSHSGSASRRRFMSDEIFPTNSKLRAGDSSASDSDGERARLTPSPSKQRRRANTLGDKLGGDPTLSERNRALNDLVTRIPPKRRNERTPRGPTPDTDGSTPDTSPPDNPKQTTAVFQLTTDGIMIAQPPAQPQQRPNATSPVMELMSSKSFSDTSGPAGQHGRHPSQSHSDDGRWKLDLRDAMRSQKTSAVREVKWCGSIVGGVLGRVWGFVWRWVSNPGAWRKCCSRVAEKQEELLTQGGSYAVVTFTSRQAAATARNCNVDGRGSSRWHTTSALPVTPLSDAAPFDIKTCRNCCRPVTLSLNSRQKKIRKYIGLFCLFLIYTLYTIPIVWIAELTKSNQDKIAKTFFNSSFESVSPRTAAIINGFIPAILQSIFFSIAPYMFKVISNFSSGATSLNDAERSTLKYYWFFMLATAFTGSFLATIVVNLFRIGDTGDLFSGTTFEATILQIFATDLPTVSSAVWLNWILVRSLIVIPLQYLLQFNAQLFTCLRLKCCARCSQGGGNGGPLPFRVYVDSGVVLLCVITFSVISPLVLPCGLLYFIITVPLWRRQLLLVYRPMFDAGGMRWPFIFSMVMSALYLSILLVSTVLFLKNLYTPAVLCLLVIVPSIDFHCSCNRRFKKAYADVGLMQAGLINESNKRRGILENLEEGGGGGQMEMERAGEKEKLRMWLVDAHMAAFIPVCMSDNQDLIECLTVAPAETVFPQDEDEDDASHAPPSPPKKPPAPTMPAETADDLELHRQNIHRRRTSLMEVHRSRKAKDNTRSEDAGDYFSSSDDDIEMGGGKKAGGKGLKSVKKSVRKVARKVVGWTGGESKGERLFPGAGAWADARSGHLSVDDFDSQSEDESRPASTRGGVFVNLVKVMGGGIWEAVESLFSDERASTSSSASLSRSTSGRVKRNSLSSTMTSELMSKSVKLRSLKARKDAILKFNTKPKLAVEYLVEHAGMERSAGEFAQWLYEYIESLSKKKLGEFLGGSQQWNGDCLVMFLQFHDFAQLSLSDALRQLLLTFRLPGEAQVIDRILERFSSRYHECNPDKFRTKDCAYILAFSIIMLNTDLHSRNIPEHKKMKLDEFVRNNRGIDEGQDPPREMLEAIYMDIKGDEILMKESDMYESDVVTFVAPSKAGWLEKRGKGKLNPNWKKHWFVLADSCLYYFLKPADDDTLPRCIIPLDNTRVGRGYGSLEIQITSADGGLMKSCKNVGDGVPMEMGSRKEFILRAETTEQREEWVSLLQANADRTPVQKKMMEKINNLKIASEGGNQEEPRAPIDLPPPKAEGWMKKRGENNTGWRMRYFCVFEDEESTTLYYFGSKEMAQRMIDLGEETHKGCLDLREVVKMSITKERRDVVLDLITPIRTWHFSTSEKEVLAYWIEIFTVSCPKINNDARGSISDEAIQEAAAAVAASPRHADGARGYSL</sequence>
<feature type="region of interest" description="Disordered" evidence="1">
    <location>
        <begin position="57"/>
        <end position="89"/>
    </location>
</feature>
<feature type="region of interest" description="Disordered" evidence="1">
    <location>
        <begin position="148"/>
        <end position="299"/>
    </location>
</feature>
<proteinExistence type="predicted"/>
<feature type="compositionally biased region" description="Polar residues" evidence="1">
    <location>
        <begin position="335"/>
        <end position="344"/>
    </location>
</feature>
<evidence type="ECO:0000313" key="6">
    <source>
        <dbReference type="Proteomes" id="UP001165060"/>
    </source>
</evidence>
<evidence type="ECO:0000259" key="3">
    <source>
        <dbReference type="PROSITE" id="PS50003"/>
    </source>
</evidence>
<evidence type="ECO:0000256" key="2">
    <source>
        <dbReference type="SAM" id="Phobius"/>
    </source>
</evidence>
<feature type="compositionally biased region" description="Low complexity" evidence="1">
    <location>
        <begin position="280"/>
        <end position="289"/>
    </location>
</feature>
<protein>
    <submittedName>
        <fullName evidence="5">Uncharacterized protein</fullName>
    </submittedName>
</protein>
<dbReference type="Gene3D" id="1.10.1000.11">
    <property type="entry name" value="Arf Nucleotide-binding Site Opener,domain 2"/>
    <property type="match status" value="1"/>
</dbReference>
<feature type="compositionally biased region" description="Basic and acidic residues" evidence="1">
    <location>
        <begin position="60"/>
        <end position="70"/>
    </location>
</feature>
<evidence type="ECO:0000259" key="4">
    <source>
        <dbReference type="PROSITE" id="PS50190"/>
    </source>
</evidence>
<dbReference type="Proteomes" id="UP001165060">
    <property type="component" value="Unassembled WGS sequence"/>
</dbReference>
<feature type="region of interest" description="Disordered" evidence="1">
    <location>
        <begin position="940"/>
        <end position="981"/>
    </location>
</feature>
<dbReference type="InterPro" id="IPR001849">
    <property type="entry name" value="PH_domain"/>
</dbReference>
<feature type="transmembrane region" description="Helical" evidence="2">
    <location>
        <begin position="707"/>
        <end position="737"/>
    </location>
</feature>
<dbReference type="InterPro" id="IPR011993">
    <property type="entry name" value="PH-like_dom_sf"/>
</dbReference>
<feature type="domain" description="PH" evidence="3">
    <location>
        <begin position="1461"/>
        <end position="1568"/>
    </location>
</feature>
<feature type="transmembrane region" description="Helical" evidence="2">
    <location>
        <begin position="549"/>
        <end position="571"/>
    </location>
</feature>
<feature type="region of interest" description="Disordered" evidence="1">
    <location>
        <begin position="1446"/>
        <end position="1470"/>
    </location>
</feature>
<keyword evidence="2" id="KW-0472">Membrane</keyword>
<dbReference type="PANTHER" id="PTHR10663">
    <property type="entry name" value="GUANYL-NUCLEOTIDE EXCHANGE FACTOR"/>
    <property type="match status" value="1"/>
</dbReference>
<feature type="region of interest" description="Disordered" evidence="1">
    <location>
        <begin position="895"/>
        <end position="919"/>
    </location>
</feature>
<keyword evidence="6" id="KW-1185">Reference proteome</keyword>
<feature type="region of interest" description="Disordered" evidence="1">
    <location>
        <begin position="1075"/>
        <end position="1094"/>
    </location>
</feature>
<feature type="transmembrane region" description="Helical" evidence="2">
    <location>
        <begin position="758"/>
        <end position="778"/>
    </location>
</feature>
<dbReference type="PROSITE" id="PS50190">
    <property type="entry name" value="SEC7"/>
    <property type="match status" value="1"/>
</dbReference>
<feature type="transmembrane region" description="Helical" evidence="2">
    <location>
        <begin position="592"/>
        <end position="617"/>
    </location>
</feature>
<dbReference type="SUPFAM" id="SSF48425">
    <property type="entry name" value="Sec7 domain"/>
    <property type="match status" value="1"/>
</dbReference>
<accession>A0ABQ6MU24</accession>
<evidence type="ECO:0000313" key="5">
    <source>
        <dbReference type="EMBL" id="GMI32531.1"/>
    </source>
</evidence>
<dbReference type="PANTHER" id="PTHR10663:SF402">
    <property type="entry name" value="MIP16918P"/>
    <property type="match status" value="1"/>
</dbReference>
<evidence type="ECO:0000256" key="1">
    <source>
        <dbReference type="SAM" id="MobiDB-lite"/>
    </source>
</evidence>
<dbReference type="Pfam" id="PF00169">
    <property type="entry name" value="PH"/>
    <property type="match status" value="2"/>
</dbReference>
<dbReference type="PROSITE" id="PS50003">
    <property type="entry name" value="PH_DOMAIN"/>
    <property type="match status" value="2"/>
</dbReference>
<dbReference type="InterPro" id="IPR023394">
    <property type="entry name" value="Sec7_C_sf"/>
</dbReference>
<feature type="domain" description="SEC7" evidence="4">
    <location>
        <begin position="1098"/>
        <end position="1291"/>
    </location>
</feature>
<dbReference type="Gene3D" id="2.30.29.30">
    <property type="entry name" value="Pleckstrin-homology domain (PH domain)/Phosphotyrosine-binding domain (PTB)"/>
    <property type="match status" value="2"/>
</dbReference>
<feature type="domain" description="PH" evidence="3">
    <location>
        <begin position="1310"/>
        <end position="1426"/>
    </location>
</feature>
<dbReference type="CDD" id="cd00171">
    <property type="entry name" value="Sec7"/>
    <property type="match status" value="1"/>
</dbReference>